<dbReference type="InterPro" id="IPR000086">
    <property type="entry name" value="NUDIX_hydrolase_dom"/>
</dbReference>
<evidence type="ECO:0000256" key="2">
    <source>
        <dbReference type="ARBA" id="ARBA00022801"/>
    </source>
</evidence>
<keyword evidence="5" id="KW-1185">Reference proteome</keyword>
<name>A0A127JQU8_9BURK</name>
<organism evidence="4 5">
    <name type="scientific">Ramlibacter tataouinensis</name>
    <dbReference type="NCBI Taxonomy" id="94132"/>
    <lineage>
        <taxon>Bacteria</taxon>
        <taxon>Pseudomonadati</taxon>
        <taxon>Pseudomonadota</taxon>
        <taxon>Betaproteobacteria</taxon>
        <taxon>Burkholderiales</taxon>
        <taxon>Comamonadaceae</taxon>
        <taxon>Ramlibacter</taxon>
    </lineage>
</organism>
<evidence type="ECO:0000259" key="3">
    <source>
        <dbReference type="PROSITE" id="PS51462"/>
    </source>
</evidence>
<protein>
    <submittedName>
        <fullName evidence="4">NUDIX hydrolase</fullName>
    </submittedName>
</protein>
<dbReference type="InterPro" id="IPR020084">
    <property type="entry name" value="NUDIX_hydrolase_CS"/>
</dbReference>
<evidence type="ECO:0000313" key="4">
    <source>
        <dbReference type="EMBL" id="AMO22305.1"/>
    </source>
</evidence>
<comment type="cofactor">
    <cofactor evidence="1">
        <name>Mg(2+)</name>
        <dbReference type="ChEBI" id="CHEBI:18420"/>
    </cofactor>
</comment>
<dbReference type="GO" id="GO:0016787">
    <property type="term" value="F:hydrolase activity"/>
    <property type="evidence" value="ECO:0007669"/>
    <property type="project" value="UniProtKB-KW"/>
</dbReference>
<dbReference type="RefSeq" id="WP_061496637.1">
    <property type="nucleotide sequence ID" value="NZ_CP010951.1"/>
</dbReference>
<dbReference type="SUPFAM" id="SSF55811">
    <property type="entry name" value="Nudix"/>
    <property type="match status" value="1"/>
</dbReference>
<dbReference type="EMBL" id="CP010951">
    <property type="protein sequence ID" value="AMO22305.1"/>
    <property type="molecule type" value="Genomic_DNA"/>
</dbReference>
<dbReference type="Pfam" id="PF00293">
    <property type="entry name" value="NUDIX"/>
    <property type="match status" value="1"/>
</dbReference>
<proteinExistence type="predicted"/>
<evidence type="ECO:0000313" key="5">
    <source>
        <dbReference type="Proteomes" id="UP000070433"/>
    </source>
</evidence>
<gene>
    <name evidence="4" type="ORF">UC35_04595</name>
</gene>
<dbReference type="OrthoDB" id="5621792at2"/>
<evidence type="ECO:0000256" key="1">
    <source>
        <dbReference type="ARBA" id="ARBA00001946"/>
    </source>
</evidence>
<keyword evidence="2 4" id="KW-0378">Hydrolase</keyword>
<dbReference type="InterPro" id="IPR015797">
    <property type="entry name" value="NUDIX_hydrolase-like_dom_sf"/>
</dbReference>
<dbReference type="PROSITE" id="PS00893">
    <property type="entry name" value="NUDIX_BOX"/>
    <property type="match status" value="1"/>
</dbReference>
<dbReference type="Proteomes" id="UP000070433">
    <property type="component" value="Chromosome"/>
</dbReference>
<feature type="domain" description="Nudix hydrolase" evidence="3">
    <location>
        <begin position="119"/>
        <end position="260"/>
    </location>
</feature>
<dbReference type="CDD" id="cd03676">
    <property type="entry name" value="NUDIX_Tnr3_like"/>
    <property type="match status" value="1"/>
</dbReference>
<reference evidence="4" key="2">
    <citation type="submission" date="2015-02" db="EMBL/GenBank/DDBJ databases">
        <authorList>
            <person name="Chooi Y.-H."/>
        </authorList>
    </citation>
    <scope>NUCLEOTIDE SEQUENCE</scope>
    <source>
        <strain evidence="4">5-10</strain>
    </source>
</reference>
<dbReference type="AlphaFoldDB" id="A0A127JQU8"/>
<dbReference type="PROSITE" id="PS51462">
    <property type="entry name" value="NUDIX"/>
    <property type="match status" value="1"/>
</dbReference>
<sequence>MSGLALEASWVARQRARADQPPRTPRQSLWCAGARIGSVEPDFFARLAPPPGLVKGTMRGDESGWELQGDVTGSLSRLAHLMRDAGLAHVWRDEQLAVTDEAGCAVGTVERAVVRPLGITTFAVHLAALSPDGRHWVQQRSLAKANDPGLWDTLMGGMVPAGESLETALARETREEAGLDLSQLQGLRWRGRIPTRRPSGDIEGGYVIEHIDWFDCVLPWGVTPCNQDGEVEQFVLLDAGQLADKLLGEQFTLEAALVLTHHVP</sequence>
<reference evidence="4" key="1">
    <citation type="journal article" date="2014" name="Int. J. Syst. Evol. Microbiol.">
        <title>Ramlibacter solisilvae sp. nov., isolated from forest soil, and emended description of the genus Ramlibacter.</title>
        <authorList>
            <person name="Lee H.J."/>
            <person name="Lee S.H."/>
            <person name="Lee S.S."/>
            <person name="Lee J.S."/>
            <person name="Kim Y."/>
            <person name="Kim S.C."/>
            <person name="Jeon C.O."/>
        </authorList>
    </citation>
    <scope>NUCLEOTIDE SEQUENCE [LARGE SCALE GENOMIC DNA]</scope>
    <source>
        <strain evidence="4">5-10</strain>
    </source>
</reference>
<dbReference type="Gene3D" id="3.90.79.10">
    <property type="entry name" value="Nucleoside Triphosphate Pyrophosphohydrolase"/>
    <property type="match status" value="1"/>
</dbReference>
<accession>A0A127JQU8</accession>